<dbReference type="GO" id="GO:0010444">
    <property type="term" value="P:guard mother cell differentiation"/>
    <property type="evidence" value="ECO:0007669"/>
    <property type="project" value="UniProtKB-ARBA"/>
</dbReference>
<organism evidence="9 10">
    <name type="scientific">Coffea canephora</name>
    <name type="common">Robusta coffee</name>
    <dbReference type="NCBI Taxonomy" id="49390"/>
    <lineage>
        <taxon>Eukaryota</taxon>
        <taxon>Viridiplantae</taxon>
        <taxon>Streptophyta</taxon>
        <taxon>Embryophyta</taxon>
        <taxon>Tracheophyta</taxon>
        <taxon>Spermatophyta</taxon>
        <taxon>Magnoliopsida</taxon>
        <taxon>eudicotyledons</taxon>
        <taxon>Gunneridae</taxon>
        <taxon>Pentapetalae</taxon>
        <taxon>asterids</taxon>
        <taxon>lamiids</taxon>
        <taxon>Gentianales</taxon>
        <taxon>Rubiaceae</taxon>
        <taxon>Ixoroideae</taxon>
        <taxon>Gardenieae complex</taxon>
        <taxon>Bertiereae - Coffeeae clade</taxon>
        <taxon>Coffeeae</taxon>
        <taxon>Coffea</taxon>
    </lineage>
</organism>
<evidence type="ECO:0000256" key="1">
    <source>
        <dbReference type="ARBA" id="ARBA00004123"/>
    </source>
</evidence>
<dbReference type="FunFam" id="1.10.10.60:FF:000355">
    <property type="entry name" value="Transcription factor MYB124"/>
    <property type="match status" value="1"/>
</dbReference>
<dbReference type="GO" id="GO:0010052">
    <property type="term" value="P:guard cell differentiation"/>
    <property type="evidence" value="ECO:0007669"/>
    <property type="project" value="UniProtKB-ARBA"/>
</dbReference>
<feature type="region of interest" description="Disordered" evidence="6">
    <location>
        <begin position="225"/>
        <end position="244"/>
    </location>
</feature>
<evidence type="ECO:0000256" key="4">
    <source>
        <dbReference type="ARBA" id="ARBA00023242"/>
    </source>
</evidence>
<evidence type="ECO:0000256" key="6">
    <source>
        <dbReference type="SAM" id="MobiDB-lite"/>
    </source>
</evidence>
<dbReference type="GO" id="GO:1902806">
    <property type="term" value="P:regulation of cell cycle G1/S phase transition"/>
    <property type="evidence" value="ECO:0007669"/>
    <property type="project" value="UniProtKB-ARBA"/>
</dbReference>
<name>A0A068TVN3_COFCA</name>
<dbReference type="GO" id="GO:1902584">
    <property type="term" value="P:positive regulation of response to water deprivation"/>
    <property type="evidence" value="ECO:0007669"/>
    <property type="project" value="UniProtKB-ARBA"/>
</dbReference>
<dbReference type="InterPro" id="IPR050560">
    <property type="entry name" value="MYB_TF"/>
</dbReference>
<comment type="subunit">
    <text evidence="5">Interacts with RBR1.</text>
</comment>
<evidence type="ECO:0000256" key="3">
    <source>
        <dbReference type="ARBA" id="ARBA00023125"/>
    </source>
</evidence>
<dbReference type="STRING" id="49390.A0A068TVN3"/>
<dbReference type="GO" id="GO:2000037">
    <property type="term" value="P:regulation of stomatal complex patterning"/>
    <property type="evidence" value="ECO:0007669"/>
    <property type="project" value="UniProtKB-ARBA"/>
</dbReference>
<dbReference type="OrthoDB" id="2143914at2759"/>
<evidence type="ECO:0000256" key="2">
    <source>
        <dbReference type="ARBA" id="ARBA00022737"/>
    </source>
</evidence>
<dbReference type="GO" id="GO:0050891">
    <property type="term" value="P:multicellular organismal-level water homeostasis"/>
    <property type="evidence" value="ECO:0007669"/>
    <property type="project" value="UniProtKB-ARBA"/>
</dbReference>
<dbReference type="GO" id="GO:0010235">
    <property type="term" value="P:guard mother cell cytokinesis"/>
    <property type="evidence" value="ECO:0007669"/>
    <property type="project" value="UniProtKB-ARBA"/>
</dbReference>
<dbReference type="PROSITE" id="PS51294">
    <property type="entry name" value="HTH_MYB"/>
    <property type="match status" value="2"/>
</dbReference>
<dbReference type="OMA" id="QPCWRQM"/>
<dbReference type="GO" id="GO:0000978">
    <property type="term" value="F:RNA polymerase II cis-regulatory region sequence-specific DNA binding"/>
    <property type="evidence" value="ECO:0007669"/>
    <property type="project" value="TreeGrafter"/>
</dbReference>
<dbReference type="SUPFAM" id="SSF46689">
    <property type="entry name" value="Homeodomain-like"/>
    <property type="match status" value="1"/>
</dbReference>
<evidence type="ECO:0000313" key="9">
    <source>
        <dbReference type="EMBL" id="CDP00301.1"/>
    </source>
</evidence>
<dbReference type="InterPro" id="IPR001005">
    <property type="entry name" value="SANT/Myb"/>
</dbReference>
<sequence>MQTVKRRPSSNTGATDDAIATSQQQQQQQPKQKERHIVSWSQEEDDILREQIRIHGTENWAIIASKFKDKTTRQCRRRWFTYLNSDFKKGGWSPEEDLLLCEAQKIFGNRWTEIAKVVSGRTDNAVKNRFSTLCKKRAKREALAKENNTSYINLNNKRVIFPSGLSTNGISEAAGPLKKMRRAHMPDPTESCNREEELVGECATSSQLLRPPFAVLAQNIHKSGSNLSTQQHGNDVKEAPTDAGNNKIQGTFLKKDDPKVLALMQQAELLSSLAAKVNVDSTDQSLENAWKVLQDFLNQNKESDEFCFRISDMDVQLDILKDLVEDLQGSFEGNQASWRQPDLYEESSGSSEYSTGSTLPSHLPLDKVEQCQSELCAPYQDVRPVSQSTHAGDQHQLVKVENTMLGSEPTDKDVMPDCDELKADGVLACGFSTTEFGSPLQETPLFRTIAATIPSPKFSESERHFLLRALGMESTSLTPSTNPSQPPACKRALLQSL</sequence>
<dbReference type="GO" id="GO:0005634">
    <property type="term" value="C:nucleus"/>
    <property type="evidence" value="ECO:0007669"/>
    <property type="project" value="UniProtKB-SubCell"/>
</dbReference>
<reference evidence="10" key="1">
    <citation type="journal article" date="2014" name="Science">
        <title>The coffee genome provides insight into the convergent evolution of caffeine biosynthesis.</title>
        <authorList>
            <person name="Denoeud F."/>
            <person name="Carretero-Paulet L."/>
            <person name="Dereeper A."/>
            <person name="Droc G."/>
            <person name="Guyot R."/>
            <person name="Pietrella M."/>
            <person name="Zheng C."/>
            <person name="Alberti A."/>
            <person name="Anthony F."/>
            <person name="Aprea G."/>
            <person name="Aury J.M."/>
            <person name="Bento P."/>
            <person name="Bernard M."/>
            <person name="Bocs S."/>
            <person name="Campa C."/>
            <person name="Cenci A."/>
            <person name="Combes M.C."/>
            <person name="Crouzillat D."/>
            <person name="Da Silva C."/>
            <person name="Daddiego L."/>
            <person name="De Bellis F."/>
            <person name="Dussert S."/>
            <person name="Garsmeur O."/>
            <person name="Gayraud T."/>
            <person name="Guignon V."/>
            <person name="Jahn K."/>
            <person name="Jamilloux V."/>
            <person name="Joet T."/>
            <person name="Labadie K."/>
            <person name="Lan T."/>
            <person name="Leclercq J."/>
            <person name="Lepelley M."/>
            <person name="Leroy T."/>
            <person name="Li L.T."/>
            <person name="Librado P."/>
            <person name="Lopez L."/>
            <person name="Munoz A."/>
            <person name="Noel B."/>
            <person name="Pallavicini A."/>
            <person name="Perrotta G."/>
            <person name="Poncet V."/>
            <person name="Pot D."/>
            <person name="Priyono X."/>
            <person name="Rigoreau M."/>
            <person name="Rouard M."/>
            <person name="Rozas J."/>
            <person name="Tranchant-Dubreuil C."/>
            <person name="VanBuren R."/>
            <person name="Zhang Q."/>
            <person name="Andrade A.C."/>
            <person name="Argout X."/>
            <person name="Bertrand B."/>
            <person name="de Kochko A."/>
            <person name="Graziosi G."/>
            <person name="Henry R.J."/>
            <person name="Jayarama X."/>
            <person name="Ming R."/>
            <person name="Nagai C."/>
            <person name="Rounsley S."/>
            <person name="Sankoff D."/>
            <person name="Giuliano G."/>
            <person name="Albert V.A."/>
            <person name="Wincker P."/>
            <person name="Lashermes P."/>
        </authorList>
    </citation>
    <scope>NUCLEOTIDE SEQUENCE [LARGE SCALE GENOMIC DNA]</scope>
    <source>
        <strain evidence="10">cv. DH200-94</strain>
    </source>
</reference>
<gene>
    <name evidence="9" type="ORF">GSCOC_T00032194001</name>
</gene>
<feature type="domain" description="HTH myb-type" evidence="8">
    <location>
        <begin position="32"/>
        <end position="83"/>
    </location>
</feature>
<dbReference type="InParanoid" id="A0A068TVN3"/>
<evidence type="ECO:0000313" key="10">
    <source>
        <dbReference type="Proteomes" id="UP000295252"/>
    </source>
</evidence>
<evidence type="ECO:0000259" key="8">
    <source>
        <dbReference type="PROSITE" id="PS51294"/>
    </source>
</evidence>
<dbReference type="PANTHER" id="PTHR45614">
    <property type="entry name" value="MYB PROTEIN-RELATED"/>
    <property type="match status" value="1"/>
</dbReference>
<dbReference type="InterPro" id="IPR017930">
    <property type="entry name" value="Myb_dom"/>
</dbReference>
<dbReference type="GO" id="GO:0009725">
    <property type="term" value="P:response to hormone"/>
    <property type="evidence" value="ECO:0007669"/>
    <property type="project" value="UniProtKB-ARBA"/>
</dbReference>
<feature type="domain" description="Myb-like" evidence="7">
    <location>
        <begin position="39"/>
        <end position="83"/>
    </location>
</feature>
<dbReference type="AlphaFoldDB" id="A0A068TVN3"/>
<dbReference type="GO" id="GO:0010376">
    <property type="term" value="P:stomatal complex formation"/>
    <property type="evidence" value="ECO:0007669"/>
    <property type="project" value="UniProtKB-ARBA"/>
</dbReference>
<keyword evidence="2" id="KW-0677">Repeat</keyword>
<feature type="domain" description="HTH myb-type" evidence="8">
    <location>
        <begin position="84"/>
        <end position="138"/>
    </location>
</feature>
<accession>A0A068TVN3</accession>
<feature type="domain" description="Myb-like" evidence="7">
    <location>
        <begin position="84"/>
        <end position="134"/>
    </location>
</feature>
<protein>
    <submittedName>
        <fullName evidence="9">Uncharacterized protein</fullName>
    </submittedName>
</protein>
<dbReference type="Pfam" id="PF00249">
    <property type="entry name" value="Myb_DNA-binding"/>
    <property type="match status" value="2"/>
</dbReference>
<dbReference type="GO" id="GO:1901002">
    <property type="term" value="P:positive regulation of response to salt stress"/>
    <property type="evidence" value="ECO:0007669"/>
    <property type="project" value="UniProtKB-ARBA"/>
</dbReference>
<dbReference type="GO" id="GO:0033993">
    <property type="term" value="P:response to lipid"/>
    <property type="evidence" value="ECO:0007669"/>
    <property type="project" value="UniProtKB-ARBA"/>
</dbReference>
<dbReference type="PROSITE" id="PS50090">
    <property type="entry name" value="MYB_LIKE"/>
    <property type="match status" value="2"/>
</dbReference>
<feature type="region of interest" description="Disordered" evidence="6">
    <location>
        <begin position="1"/>
        <end position="37"/>
    </location>
</feature>
<evidence type="ECO:0000256" key="5">
    <source>
        <dbReference type="ARBA" id="ARBA00063045"/>
    </source>
</evidence>
<dbReference type="FunCoup" id="A0A068TVN3">
    <property type="interactions" value="478"/>
</dbReference>
<comment type="subcellular location">
    <subcellularLocation>
        <location evidence="1">Nucleus</location>
    </subcellularLocation>
</comment>
<keyword evidence="4" id="KW-0539">Nucleus</keyword>
<dbReference type="EMBL" id="HG739089">
    <property type="protein sequence ID" value="CDP00301.1"/>
    <property type="molecule type" value="Genomic_DNA"/>
</dbReference>
<dbReference type="PhylomeDB" id="A0A068TVN3"/>
<dbReference type="Proteomes" id="UP000295252">
    <property type="component" value="Chromosome III"/>
</dbReference>
<dbReference type="Gramene" id="CDP00301">
    <property type="protein sequence ID" value="CDP00301"/>
    <property type="gene ID" value="GSCOC_T00032194001"/>
</dbReference>
<dbReference type="GO" id="GO:1901333">
    <property type="term" value="P:positive regulation of lateral root development"/>
    <property type="evidence" value="ECO:0007669"/>
    <property type="project" value="UniProtKB-ARBA"/>
</dbReference>
<dbReference type="PANTHER" id="PTHR45614:SF76">
    <property type="entry name" value="TRANSCRIPTION FACTOR MYB124"/>
    <property type="match status" value="1"/>
</dbReference>
<feature type="compositionally biased region" description="Low complexity" evidence="6">
    <location>
        <begin position="346"/>
        <end position="358"/>
    </location>
</feature>
<dbReference type="GO" id="GO:0048364">
    <property type="term" value="P:root development"/>
    <property type="evidence" value="ECO:0007669"/>
    <property type="project" value="UniProtKB-ARBA"/>
</dbReference>
<dbReference type="Gene3D" id="1.10.10.60">
    <property type="entry name" value="Homeodomain-like"/>
    <property type="match status" value="2"/>
</dbReference>
<keyword evidence="3" id="KW-0238">DNA-binding</keyword>
<dbReference type="SMART" id="SM00717">
    <property type="entry name" value="SANT"/>
    <property type="match status" value="2"/>
</dbReference>
<dbReference type="CDD" id="cd00167">
    <property type="entry name" value="SANT"/>
    <property type="match status" value="2"/>
</dbReference>
<dbReference type="GO" id="GO:0032875">
    <property type="term" value="P:regulation of DNA endoreduplication"/>
    <property type="evidence" value="ECO:0007669"/>
    <property type="project" value="UniProtKB-ARBA"/>
</dbReference>
<keyword evidence="10" id="KW-1185">Reference proteome</keyword>
<proteinExistence type="predicted"/>
<evidence type="ECO:0000259" key="7">
    <source>
        <dbReference type="PROSITE" id="PS50090"/>
    </source>
</evidence>
<dbReference type="GO" id="GO:0009629">
    <property type="term" value="P:response to gravity"/>
    <property type="evidence" value="ECO:0007669"/>
    <property type="project" value="UniProtKB-ARBA"/>
</dbReference>
<dbReference type="GO" id="GO:0009554">
    <property type="term" value="P:megasporogenesis"/>
    <property type="evidence" value="ECO:0007669"/>
    <property type="project" value="UniProtKB-ARBA"/>
</dbReference>
<dbReference type="GO" id="GO:0000981">
    <property type="term" value="F:DNA-binding transcription factor activity, RNA polymerase II-specific"/>
    <property type="evidence" value="ECO:0007669"/>
    <property type="project" value="TreeGrafter"/>
</dbReference>
<dbReference type="InterPro" id="IPR009057">
    <property type="entry name" value="Homeodomain-like_sf"/>
</dbReference>
<feature type="region of interest" description="Disordered" evidence="6">
    <location>
        <begin position="338"/>
        <end position="360"/>
    </location>
</feature>